<dbReference type="EMBL" id="PDOE01000002">
    <property type="protein sequence ID" value="RKL67880.1"/>
    <property type="molecule type" value="Genomic_DNA"/>
</dbReference>
<evidence type="ECO:0000313" key="1">
    <source>
        <dbReference type="EMBL" id="RKL67880.1"/>
    </source>
</evidence>
<dbReference type="SUPFAM" id="SSF52833">
    <property type="entry name" value="Thioredoxin-like"/>
    <property type="match status" value="1"/>
</dbReference>
<organism evidence="1 2">
    <name type="scientific">Salipaludibacillus neizhouensis</name>
    <dbReference type="NCBI Taxonomy" id="885475"/>
    <lineage>
        <taxon>Bacteria</taxon>
        <taxon>Bacillati</taxon>
        <taxon>Bacillota</taxon>
        <taxon>Bacilli</taxon>
        <taxon>Bacillales</taxon>
        <taxon>Bacillaceae</taxon>
    </lineage>
</organism>
<dbReference type="OrthoDB" id="2855857at2"/>
<proteinExistence type="predicted"/>
<protein>
    <recommendedName>
        <fullName evidence="3">Alkyl hydroperoxide reductase subunit C/ Thiol specific antioxidant domain-containing protein</fullName>
    </recommendedName>
</protein>
<accession>A0A3A9KAV2</accession>
<name>A0A3A9KAV2_9BACI</name>
<evidence type="ECO:0008006" key="3">
    <source>
        <dbReference type="Google" id="ProtNLM"/>
    </source>
</evidence>
<gene>
    <name evidence="1" type="ORF">CR203_05075</name>
</gene>
<sequence length="136" mass="15380">MRESNEKVEEYGFRIIVVAPSNARFIKQFLDAYGSFPFEIVGDPKRKAYSGLGHQTMPKAKLLLAAGLGVITGKVKNFIPKEKSKKNVVMKSMKNADVYIQGGTWIFNEKGDLLWKHIDKSPDDHAKIDDILRQLN</sequence>
<dbReference type="Pfam" id="PF13911">
    <property type="entry name" value="AhpC-TSA_2"/>
    <property type="match status" value="1"/>
</dbReference>
<dbReference type="InterPro" id="IPR036249">
    <property type="entry name" value="Thioredoxin-like_sf"/>
</dbReference>
<dbReference type="InterPro" id="IPR032801">
    <property type="entry name" value="PXL2A/B/C"/>
</dbReference>
<reference evidence="1 2" key="1">
    <citation type="submission" date="2017-10" db="EMBL/GenBank/DDBJ databases">
        <title>Bacillus sp. nov., a halophilic bacterium isolated from a Keqin Lake.</title>
        <authorList>
            <person name="Wang H."/>
        </authorList>
    </citation>
    <scope>NUCLEOTIDE SEQUENCE [LARGE SCALE GENOMIC DNA]</scope>
    <source>
        <strain evidence="1 2">KCTC 13187</strain>
    </source>
</reference>
<dbReference type="PANTHER" id="PTHR28630:SF3">
    <property type="entry name" value="PEROXIREDOXIN-LIKE 2C"/>
    <property type="match status" value="1"/>
</dbReference>
<comment type="caution">
    <text evidence="1">The sequence shown here is derived from an EMBL/GenBank/DDBJ whole genome shotgun (WGS) entry which is preliminary data.</text>
</comment>
<dbReference type="Gene3D" id="3.40.30.10">
    <property type="entry name" value="Glutaredoxin"/>
    <property type="match status" value="1"/>
</dbReference>
<keyword evidence="2" id="KW-1185">Reference proteome</keyword>
<evidence type="ECO:0000313" key="2">
    <source>
        <dbReference type="Proteomes" id="UP000281498"/>
    </source>
</evidence>
<dbReference type="AlphaFoldDB" id="A0A3A9KAV2"/>
<dbReference type="PANTHER" id="PTHR28630">
    <property type="match status" value="1"/>
</dbReference>
<dbReference type="Proteomes" id="UP000281498">
    <property type="component" value="Unassembled WGS sequence"/>
</dbReference>